<dbReference type="AlphaFoldDB" id="A0A3B1D3J2"/>
<dbReference type="InterPro" id="IPR000644">
    <property type="entry name" value="CBS_dom"/>
</dbReference>
<dbReference type="GO" id="GO:0015095">
    <property type="term" value="F:magnesium ion transmembrane transporter activity"/>
    <property type="evidence" value="ECO:0007669"/>
    <property type="project" value="InterPro"/>
</dbReference>
<dbReference type="InterPro" id="IPR038076">
    <property type="entry name" value="MgtE_N_sf"/>
</dbReference>
<organism evidence="2">
    <name type="scientific">hydrothermal vent metagenome</name>
    <dbReference type="NCBI Taxonomy" id="652676"/>
    <lineage>
        <taxon>unclassified sequences</taxon>
        <taxon>metagenomes</taxon>
        <taxon>ecological metagenomes</taxon>
    </lineage>
</organism>
<accession>A0A3B1D3J2</accession>
<dbReference type="PANTHER" id="PTHR43773">
    <property type="entry name" value="MAGNESIUM TRANSPORTER MGTE"/>
    <property type="match status" value="1"/>
</dbReference>
<dbReference type="Pfam" id="PF03448">
    <property type="entry name" value="MgtE_N"/>
    <property type="match status" value="1"/>
</dbReference>
<dbReference type="Gene3D" id="1.25.60.10">
    <property type="entry name" value="MgtE N-terminal domain-like"/>
    <property type="match status" value="1"/>
</dbReference>
<name>A0A3B1D3J2_9ZZZZ</name>
<evidence type="ECO:0000313" key="2">
    <source>
        <dbReference type="EMBL" id="VAX36719.1"/>
    </source>
</evidence>
<dbReference type="GO" id="GO:0016020">
    <property type="term" value="C:membrane"/>
    <property type="evidence" value="ECO:0007669"/>
    <property type="project" value="InterPro"/>
</dbReference>
<dbReference type="SMART" id="SM00116">
    <property type="entry name" value="CBS"/>
    <property type="match status" value="2"/>
</dbReference>
<dbReference type="CDD" id="cd04606">
    <property type="entry name" value="CBS_pair_Mg_transporter"/>
    <property type="match status" value="1"/>
</dbReference>
<protein>
    <submittedName>
        <fullName evidence="2">Mg/Co/Ni transporter MgtE, CBS domain-containing</fullName>
    </submittedName>
</protein>
<dbReference type="Gene3D" id="3.10.580.10">
    <property type="entry name" value="CBS-domain"/>
    <property type="match status" value="1"/>
</dbReference>
<evidence type="ECO:0000259" key="1">
    <source>
        <dbReference type="PROSITE" id="PS51371"/>
    </source>
</evidence>
<dbReference type="SUPFAM" id="SSF54631">
    <property type="entry name" value="CBS-domain pair"/>
    <property type="match status" value="1"/>
</dbReference>
<dbReference type="Pfam" id="PF00571">
    <property type="entry name" value="CBS"/>
    <property type="match status" value="2"/>
</dbReference>
<dbReference type="PROSITE" id="PS51371">
    <property type="entry name" value="CBS"/>
    <property type="match status" value="1"/>
</dbReference>
<dbReference type="EMBL" id="UOGJ01000109">
    <property type="protein sequence ID" value="VAX36719.1"/>
    <property type="molecule type" value="Genomic_DNA"/>
</dbReference>
<reference evidence="2" key="1">
    <citation type="submission" date="2018-06" db="EMBL/GenBank/DDBJ databases">
        <authorList>
            <person name="Zhirakovskaya E."/>
        </authorList>
    </citation>
    <scope>NUCLEOTIDE SEQUENCE</scope>
</reference>
<dbReference type="InterPro" id="IPR046342">
    <property type="entry name" value="CBS_dom_sf"/>
</dbReference>
<gene>
    <name evidence="2" type="ORF">MNBD_UNCLBAC01-1871</name>
</gene>
<sequence>MQLFLYLSKILGCDVVDVDNQPMGKLCDISMMLNEEVFPRAGYLIIKNGFWNKTFAAVSMGDVQELDGTIRLRISGDKLNFQENPVRNEFSLCRDILDQQVVDTNDQKVVRVNDVHLLRVDNQIYLAHVDVGLRGLVRRLEWTGLVDSLVKHFAPKSPYLTQEELISWKNTHVLTTGRSKGVLRSDVVRKKLAKIPSAKLADIMEDLDVFEKVSLFKTFSEDMQRRVFTDMTPHEKEELVDQLEDREVGNLLENIPADEATDLLHNLPKEKTIQLMRFMHSKTSKELRKLLGFAQDSAGGLMTTEYLYLGEDALVKDAMDLIKKNVNYPGNVFYVYIVDDKNRLVGTTSLRRFINEAPETLLTETCYHNKVCVRTDDGMEEVALLLEKYKYSSIPVLNEGDVLQGVITSDDVMEELISLTWRKYKDQL</sequence>
<dbReference type="InterPro" id="IPR006668">
    <property type="entry name" value="Mg_transptr_MgtE_intracell_dom"/>
</dbReference>
<dbReference type="SUPFAM" id="SSF158791">
    <property type="entry name" value="MgtE N-terminal domain-like"/>
    <property type="match status" value="1"/>
</dbReference>
<proteinExistence type="predicted"/>
<feature type="domain" description="CBS" evidence="1">
    <location>
        <begin position="362"/>
        <end position="427"/>
    </location>
</feature>
<dbReference type="SMART" id="SM00924">
    <property type="entry name" value="MgtE_N"/>
    <property type="match status" value="1"/>
</dbReference>
<dbReference type="InterPro" id="IPR006669">
    <property type="entry name" value="MgtE_transporter"/>
</dbReference>
<dbReference type="PANTHER" id="PTHR43773:SF1">
    <property type="entry name" value="MAGNESIUM TRANSPORTER MGTE"/>
    <property type="match status" value="1"/>
</dbReference>